<name>A0AAJ7N5G4_9HYME</name>
<reference evidence="3" key="1">
    <citation type="submission" date="2025-08" db="UniProtKB">
        <authorList>
            <consortium name="RefSeq"/>
        </authorList>
    </citation>
    <scope>IDENTIFICATION</scope>
    <source>
        <tissue evidence="3">Whole body</tissue>
    </source>
</reference>
<gene>
    <name evidence="3" type="primary">LOC108623665</name>
</gene>
<accession>A0AAJ7N5G4</accession>
<dbReference type="AlphaFoldDB" id="A0AAJ7N5G4"/>
<keyword evidence="2" id="KW-1185">Reference proteome</keyword>
<sequence length="154" mass="16758">MFLNQNSDVDGVQFLEGHSAEMDLHDAEDNGRVEFDSDIFDSTLRGILDLVVPGNEGEFDGSSEGSLGEEDEDKRNEMDKYMRLLNSELKSGMETNDNSEGNKDANVIEDNLIKSISEEAGGSGPTGNIIGGPARRLMHLQLQSPTTVPPDLQS</sequence>
<feature type="compositionally biased region" description="Acidic residues" evidence="1">
    <location>
        <begin position="57"/>
        <end position="72"/>
    </location>
</feature>
<feature type="region of interest" description="Disordered" evidence="1">
    <location>
        <begin position="53"/>
        <end position="78"/>
    </location>
</feature>
<proteinExistence type="predicted"/>
<evidence type="ECO:0000313" key="2">
    <source>
        <dbReference type="Proteomes" id="UP000694925"/>
    </source>
</evidence>
<organism evidence="2 3">
    <name type="scientific">Ceratina calcarata</name>
    <dbReference type="NCBI Taxonomy" id="156304"/>
    <lineage>
        <taxon>Eukaryota</taxon>
        <taxon>Metazoa</taxon>
        <taxon>Ecdysozoa</taxon>
        <taxon>Arthropoda</taxon>
        <taxon>Hexapoda</taxon>
        <taxon>Insecta</taxon>
        <taxon>Pterygota</taxon>
        <taxon>Neoptera</taxon>
        <taxon>Endopterygota</taxon>
        <taxon>Hymenoptera</taxon>
        <taxon>Apocrita</taxon>
        <taxon>Aculeata</taxon>
        <taxon>Apoidea</taxon>
        <taxon>Anthophila</taxon>
        <taxon>Apidae</taxon>
        <taxon>Ceratina</taxon>
        <taxon>Zadontomerus</taxon>
    </lineage>
</organism>
<protein>
    <submittedName>
        <fullName evidence="3">Protein ecdysoneless homolog</fullName>
    </submittedName>
</protein>
<dbReference type="RefSeq" id="XP_017877830.1">
    <property type="nucleotide sequence ID" value="XM_018022341.2"/>
</dbReference>
<evidence type="ECO:0000256" key="1">
    <source>
        <dbReference type="SAM" id="MobiDB-lite"/>
    </source>
</evidence>
<evidence type="ECO:0000313" key="3">
    <source>
        <dbReference type="RefSeq" id="XP_017877830.1"/>
    </source>
</evidence>
<dbReference type="GeneID" id="108623665"/>
<dbReference type="Proteomes" id="UP000694925">
    <property type="component" value="Unplaced"/>
</dbReference>
<dbReference type="KEGG" id="ccal:108623665"/>